<feature type="domain" description="Helicase ATP-binding" evidence="6">
    <location>
        <begin position="294"/>
        <end position="485"/>
    </location>
</feature>
<dbReference type="Pfam" id="PF00271">
    <property type="entry name" value="Helicase_C"/>
    <property type="match status" value="1"/>
</dbReference>
<dbReference type="PROSITE" id="PS00690">
    <property type="entry name" value="DEAH_ATP_HELICASE"/>
    <property type="match status" value="1"/>
</dbReference>
<feature type="region of interest" description="Disordered" evidence="5">
    <location>
        <begin position="124"/>
        <end position="143"/>
    </location>
</feature>
<dbReference type="InterPro" id="IPR027417">
    <property type="entry name" value="P-loop_NTPase"/>
</dbReference>
<gene>
    <name evidence="8" type="ORF">HJC23_006842</name>
</gene>
<keyword evidence="1" id="KW-0547">Nucleotide-binding</keyword>
<keyword evidence="3" id="KW-0347">Helicase</keyword>
<dbReference type="InterPro" id="IPR001650">
    <property type="entry name" value="Helicase_C-like"/>
</dbReference>
<dbReference type="PROSITE" id="PS51192">
    <property type="entry name" value="HELICASE_ATP_BIND_1"/>
    <property type="match status" value="1"/>
</dbReference>
<dbReference type="CDD" id="cd18791">
    <property type="entry name" value="SF2_C_RHA"/>
    <property type="match status" value="1"/>
</dbReference>
<dbReference type="Proteomes" id="UP001516023">
    <property type="component" value="Unassembled WGS sequence"/>
</dbReference>
<dbReference type="InterPro" id="IPR011545">
    <property type="entry name" value="DEAD/DEAH_box_helicase_dom"/>
</dbReference>
<keyword evidence="2" id="KW-0378">Hydrolase</keyword>
<accession>A0ABD3PHB7</accession>
<protein>
    <submittedName>
        <fullName evidence="8">Uncharacterized protein</fullName>
    </submittedName>
</protein>
<feature type="compositionally biased region" description="Basic residues" evidence="5">
    <location>
        <begin position="129"/>
        <end position="142"/>
    </location>
</feature>
<keyword evidence="9" id="KW-1185">Reference proteome</keyword>
<dbReference type="CDD" id="cd17917">
    <property type="entry name" value="DEXHc_RHA-like"/>
    <property type="match status" value="1"/>
</dbReference>
<dbReference type="EMBL" id="JABMIG020000190">
    <property type="protein sequence ID" value="KAL3786646.1"/>
    <property type="molecule type" value="Genomic_DNA"/>
</dbReference>
<dbReference type="GO" id="GO:0016787">
    <property type="term" value="F:hydrolase activity"/>
    <property type="evidence" value="ECO:0007669"/>
    <property type="project" value="UniProtKB-KW"/>
</dbReference>
<keyword evidence="4" id="KW-0067">ATP-binding</keyword>
<dbReference type="GO" id="GO:0005524">
    <property type="term" value="F:ATP binding"/>
    <property type="evidence" value="ECO:0007669"/>
    <property type="project" value="UniProtKB-KW"/>
</dbReference>
<evidence type="ECO:0000259" key="6">
    <source>
        <dbReference type="PROSITE" id="PS51192"/>
    </source>
</evidence>
<dbReference type="Pfam" id="PF00270">
    <property type="entry name" value="DEAD"/>
    <property type="match status" value="1"/>
</dbReference>
<name>A0ABD3PHB7_9STRA</name>
<dbReference type="Gene3D" id="3.40.50.300">
    <property type="entry name" value="P-loop containing nucleotide triphosphate hydrolases"/>
    <property type="match status" value="2"/>
</dbReference>
<proteinExistence type="predicted"/>
<evidence type="ECO:0000259" key="7">
    <source>
        <dbReference type="PROSITE" id="PS51194"/>
    </source>
</evidence>
<dbReference type="PROSITE" id="PS51194">
    <property type="entry name" value="HELICASE_CTER"/>
    <property type="match status" value="1"/>
</dbReference>
<organism evidence="8 9">
    <name type="scientific">Cyclotella cryptica</name>
    <dbReference type="NCBI Taxonomy" id="29204"/>
    <lineage>
        <taxon>Eukaryota</taxon>
        <taxon>Sar</taxon>
        <taxon>Stramenopiles</taxon>
        <taxon>Ochrophyta</taxon>
        <taxon>Bacillariophyta</taxon>
        <taxon>Coscinodiscophyceae</taxon>
        <taxon>Thalassiosirophycidae</taxon>
        <taxon>Stephanodiscales</taxon>
        <taxon>Stephanodiscaceae</taxon>
        <taxon>Cyclotella</taxon>
    </lineage>
</organism>
<feature type="domain" description="Helicase C-terminal" evidence="7">
    <location>
        <begin position="555"/>
        <end position="741"/>
    </location>
</feature>
<comment type="caution">
    <text evidence="8">The sequence shown here is derived from an EMBL/GenBank/DDBJ whole genome shotgun (WGS) entry which is preliminary data.</text>
</comment>
<evidence type="ECO:0000313" key="8">
    <source>
        <dbReference type="EMBL" id="KAL3786646.1"/>
    </source>
</evidence>
<dbReference type="SMART" id="SM00490">
    <property type="entry name" value="HELICc"/>
    <property type="match status" value="1"/>
</dbReference>
<dbReference type="InterPro" id="IPR014001">
    <property type="entry name" value="Helicase_ATP-bd"/>
</dbReference>
<dbReference type="AlphaFoldDB" id="A0ABD3PHB7"/>
<evidence type="ECO:0000313" key="9">
    <source>
        <dbReference type="Proteomes" id="UP001516023"/>
    </source>
</evidence>
<dbReference type="InterPro" id="IPR002464">
    <property type="entry name" value="DNA/RNA_helicase_DEAH_CS"/>
</dbReference>
<evidence type="ECO:0000256" key="3">
    <source>
        <dbReference type="ARBA" id="ARBA00022806"/>
    </source>
</evidence>
<dbReference type="SUPFAM" id="SSF52540">
    <property type="entry name" value="P-loop containing nucleoside triphosphate hydrolases"/>
    <property type="match status" value="1"/>
</dbReference>
<evidence type="ECO:0000256" key="5">
    <source>
        <dbReference type="SAM" id="MobiDB-lite"/>
    </source>
</evidence>
<reference evidence="8 9" key="1">
    <citation type="journal article" date="2020" name="G3 (Bethesda)">
        <title>Improved Reference Genome for Cyclotella cryptica CCMP332, a Model for Cell Wall Morphogenesis, Salinity Adaptation, and Lipid Production in Diatoms (Bacillariophyta).</title>
        <authorList>
            <person name="Roberts W.R."/>
            <person name="Downey K.M."/>
            <person name="Ruck E.C."/>
            <person name="Traller J.C."/>
            <person name="Alverson A.J."/>
        </authorList>
    </citation>
    <scope>NUCLEOTIDE SEQUENCE [LARGE SCALE GENOMIC DNA]</scope>
    <source>
        <strain evidence="8 9">CCMP332</strain>
    </source>
</reference>
<sequence>MGSNIKGGGRAVMSQESQEALIDLLISIDREDKGADWPDLADLSNHDKKRTRKQFLKKLVRKYERMQLQQKHSTAAAGPPTTEGSSTTDRDHQATQTLEMPSNCAKLNPNVRIELAEAVFAKEKDQMKKKAGHDKGKSKKKGTSNEFKIGAKKVIVLPRSTPIPELLKISQLKLKLKKKPVCAFLKTSTSSAILFELNNNLQTIEDGALVFVSVLSLPADSNSSDEETDIVDEENDAVDPDPLESVKRAYERREVHKRKKHCQRVDEIIDEGQRSMYAETRAKLPVGPQKQFILNTISNNQVTILSGSTGSGKSTQVPQFILESQGEDDRRRPYIIITQPRRVAAISLAQRVAAERGCPPPGSKGSSVGYMVRLDSQVDFSSCRVIYMTIGILLRMLVQPQTQLDAPNVESDIAPPLSIFTISHLIIDEVHERDVNTDFVLALLKDMILAKSSTNDMPRLVLMSATASSELFVRYFTGLGGTIPAAIEVRGKNFPVDILWLSDCEKFVGKQMFSSQLGNNEHLSRSDSDTPRRNHHVALSPCAKDKIDNLFIRALITKIVQHQQSDQTTQTASCSGHLRAKGAILVFLPGISEQNELARCLCDKESVTSDRKTCTILTLHSTTSKADQERVFQPSSKVKIILSTNIAETSLTINDISHVIDTCLVKESRYNAKSRIKELVTVWTSRASMKQRSGRAGRTSHGVCWRLCSEDFAANKLLPNTLPEVLRTPLDELMLNVLLLYEHRPDHNGDEAISQIKSYSSMSSFIRDPTCVEARDTLIENGFGGKDWIGGTVKGDLIAVIAVYRAWKMQKSCNQNKFCRDHSLSSFSLQEIDRLRDQFRELVIDAGLTSDATSHTGDDTFAWDDSNFANEDVLLTSCCLVAGLYPNVCTLIRPSRGGSKTGRLLTKENESCRPSFASFQGKRVQYASETGKDVYAVYYSKQKSISAVSHEDKRPPETFLTEVNFISKLALLIFGGELVLKNNALIVDSWLKFKVSGSGEKSKRGDVNNSVLIISLRQLMDDVVLEHVQETFLCQKQKKKIIVRHKRVVDVVRQLMADVV</sequence>
<feature type="region of interest" description="Disordered" evidence="5">
    <location>
        <begin position="66"/>
        <end position="100"/>
    </location>
</feature>
<dbReference type="GO" id="GO:0004386">
    <property type="term" value="F:helicase activity"/>
    <property type="evidence" value="ECO:0007669"/>
    <property type="project" value="UniProtKB-KW"/>
</dbReference>
<evidence type="ECO:0000256" key="1">
    <source>
        <dbReference type="ARBA" id="ARBA00022741"/>
    </source>
</evidence>
<dbReference type="PANTHER" id="PTHR18934:SF119">
    <property type="entry name" value="ATP-DEPENDENT RNA HELICASE A"/>
    <property type="match status" value="1"/>
</dbReference>
<dbReference type="PANTHER" id="PTHR18934">
    <property type="entry name" value="ATP-DEPENDENT RNA HELICASE"/>
    <property type="match status" value="1"/>
</dbReference>
<dbReference type="SMART" id="SM00487">
    <property type="entry name" value="DEXDc"/>
    <property type="match status" value="1"/>
</dbReference>
<evidence type="ECO:0000256" key="4">
    <source>
        <dbReference type="ARBA" id="ARBA00022840"/>
    </source>
</evidence>
<evidence type="ECO:0000256" key="2">
    <source>
        <dbReference type="ARBA" id="ARBA00022801"/>
    </source>
</evidence>